<feature type="binding site" evidence="4">
    <location>
        <begin position="8"/>
        <end position="12"/>
    </location>
    <ligand>
        <name>ATP</name>
        <dbReference type="ChEBI" id="CHEBI:30616"/>
    </ligand>
</feature>
<keyword evidence="2 4" id="KW-0547">Nucleotide-binding</keyword>
<dbReference type="Gene3D" id="3.40.50.10420">
    <property type="entry name" value="NagB/RpiA/CoA transferase-like"/>
    <property type="match status" value="1"/>
</dbReference>
<comment type="caution">
    <text evidence="6">The sequence shown here is derived from an EMBL/GenBank/DDBJ whole genome shotgun (WGS) entry which is preliminary data.</text>
</comment>
<comment type="cofactor">
    <cofactor evidence="5">
        <name>Mg(2+)</name>
        <dbReference type="ChEBI" id="CHEBI:18420"/>
    </cofactor>
</comment>
<dbReference type="PANTHER" id="PTHR23407">
    <property type="entry name" value="ATPASE INHIBITOR/5-FORMYLTETRAHYDROFOLATE CYCLO-LIGASE"/>
    <property type="match status" value="1"/>
</dbReference>
<dbReference type="GO" id="GO:0030272">
    <property type="term" value="F:5-formyltetrahydrofolate cyclo-ligase activity"/>
    <property type="evidence" value="ECO:0007669"/>
    <property type="project" value="UniProtKB-EC"/>
</dbReference>
<dbReference type="GO" id="GO:0005524">
    <property type="term" value="F:ATP binding"/>
    <property type="evidence" value="ECO:0007669"/>
    <property type="project" value="UniProtKB-KW"/>
</dbReference>
<dbReference type="InterPro" id="IPR024185">
    <property type="entry name" value="FTHF_cligase-like_sf"/>
</dbReference>
<evidence type="ECO:0000256" key="2">
    <source>
        <dbReference type="ARBA" id="ARBA00022741"/>
    </source>
</evidence>
<keyword evidence="3 4" id="KW-0067">ATP-binding</keyword>
<dbReference type="Proteomes" id="UP000051733">
    <property type="component" value="Unassembled WGS sequence"/>
</dbReference>
<reference evidence="6 7" key="1">
    <citation type="journal article" date="2015" name="Genome Announc.">
        <title>Expanding the biotechnology potential of lactobacilli through comparative genomics of 213 strains and associated genera.</title>
        <authorList>
            <person name="Sun Z."/>
            <person name="Harris H.M."/>
            <person name="McCann A."/>
            <person name="Guo C."/>
            <person name="Argimon S."/>
            <person name="Zhang W."/>
            <person name="Yang X."/>
            <person name="Jeffery I.B."/>
            <person name="Cooney J.C."/>
            <person name="Kagawa T.F."/>
            <person name="Liu W."/>
            <person name="Song Y."/>
            <person name="Salvetti E."/>
            <person name="Wrobel A."/>
            <person name="Rasinkangas P."/>
            <person name="Parkhill J."/>
            <person name="Rea M.C."/>
            <person name="O'Sullivan O."/>
            <person name="Ritari J."/>
            <person name="Douillard F.P."/>
            <person name="Paul Ross R."/>
            <person name="Yang R."/>
            <person name="Briner A.E."/>
            <person name="Felis G.E."/>
            <person name="de Vos W.M."/>
            <person name="Barrangou R."/>
            <person name="Klaenhammer T.R."/>
            <person name="Caufield P.W."/>
            <person name="Cui Y."/>
            <person name="Zhang H."/>
            <person name="O'Toole P.W."/>
        </authorList>
    </citation>
    <scope>NUCLEOTIDE SEQUENCE [LARGE SCALE GENOMIC DNA]</scope>
    <source>
        <strain evidence="6 7">DSM 20634</strain>
    </source>
</reference>
<comment type="similarity">
    <text evidence="1 5">Belongs to the 5-formyltetrahydrofolate cyclo-ligase family.</text>
</comment>
<feature type="binding site" evidence="4">
    <location>
        <begin position="136"/>
        <end position="144"/>
    </location>
    <ligand>
        <name>ATP</name>
        <dbReference type="ChEBI" id="CHEBI:30616"/>
    </ligand>
</feature>
<dbReference type="AlphaFoldDB" id="A0A0R2A3R5"/>
<evidence type="ECO:0000256" key="1">
    <source>
        <dbReference type="ARBA" id="ARBA00010638"/>
    </source>
</evidence>
<dbReference type="GO" id="GO:0009396">
    <property type="term" value="P:folic acid-containing compound biosynthetic process"/>
    <property type="evidence" value="ECO:0007669"/>
    <property type="project" value="TreeGrafter"/>
</dbReference>
<dbReference type="Pfam" id="PF01812">
    <property type="entry name" value="5-FTHF_cyc-lig"/>
    <property type="match status" value="1"/>
</dbReference>
<dbReference type="OrthoDB" id="9801938at2"/>
<accession>A0A0R2A3R5</accession>
<feature type="binding site" evidence="4">
    <location>
        <position position="53"/>
    </location>
    <ligand>
        <name>substrate</name>
    </ligand>
</feature>
<dbReference type="InterPro" id="IPR037171">
    <property type="entry name" value="NagB/RpiA_transferase-like"/>
</dbReference>
<dbReference type="PIRSF" id="PIRSF006806">
    <property type="entry name" value="FTHF_cligase"/>
    <property type="match status" value="1"/>
</dbReference>
<evidence type="ECO:0000313" key="7">
    <source>
        <dbReference type="Proteomes" id="UP000051733"/>
    </source>
</evidence>
<dbReference type="NCBIfam" id="TIGR02727">
    <property type="entry name" value="MTHFS_bact"/>
    <property type="match status" value="1"/>
</dbReference>
<keyword evidence="7" id="KW-1185">Reference proteome</keyword>
<feature type="binding site" evidence="4">
    <location>
        <position position="58"/>
    </location>
    <ligand>
        <name>substrate</name>
    </ligand>
</feature>
<protein>
    <recommendedName>
        <fullName evidence="5">5-formyltetrahydrofolate cyclo-ligase</fullName>
        <ecNumber evidence="5">6.3.3.2</ecNumber>
    </recommendedName>
</protein>
<keyword evidence="5" id="KW-0460">Magnesium</keyword>
<dbReference type="GO" id="GO:0046872">
    <property type="term" value="F:metal ion binding"/>
    <property type="evidence" value="ECO:0007669"/>
    <property type="project" value="UniProtKB-KW"/>
</dbReference>
<dbReference type="STRING" id="1423813.FC26_GL002316"/>
<dbReference type="PANTHER" id="PTHR23407:SF1">
    <property type="entry name" value="5-FORMYLTETRAHYDROFOLATE CYCLO-LIGASE"/>
    <property type="match status" value="1"/>
</dbReference>
<evidence type="ECO:0000256" key="3">
    <source>
        <dbReference type="ARBA" id="ARBA00022840"/>
    </source>
</evidence>
<evidence type="ECO:0000256" key="4">
    <source>
        <dbReference type="PIRSR" id="PIRSR006806-1"/>
    </source>
</evidence>
<sequence>MGATNLDKVAFRKQQIQKMTQMQAQTQAESAQLTQQLFQTSAWQKARSIATTISSPIEVNTRQLITQALKDGKQVLLPKTMPHRQMAFLPFDDQYDRLVVSKFGIPEPAYDAALVNQTPDLVIVPAIAFDCQTRNRIGFGAGYYDRFLAGYHGATVALVPTVMKYDAAQWPLEEHDIKINQLILCH</sequence>
<dbReference type="EMBL" id="AYYY01000043">
    <property type="protein sequence ID" value="KRM61098.1"/>
    <property type="molecule type" value="Genomic_DNA"/>
</dbReference>
<keyword evidence="5" id="KW-0479">Metal-binding</keyword>
<gene>
    <name evidence="6" type="ORF">FC26_GL002316</name>
</gene>
<evidence type="ECO:0000313" key="6">
    <source>
        <dbReference type="EMBL" id="KRM61098.1"/>
    </source>
</evidence>
<proteinExistence type="inferred from homology"/>
<keyword evidence="6" id="KW-0436">Ligase</keyword>
<evidence type="ECO:0000256" key="5">
    <source>
        <dbReference type="RuleBase" id="RU361279"/>
    </source>
</evidence>
<name>A0A0R2A3R5_9LACO</name>
<dbReference type="InterPro" id="IPR002698">
    <property type="entry name" value="FTHF_cligase"/>
</dbReference>
<organism evidence="6 7">
    <name type="scientific">Paucilactobacillus vaccinostercus DSM 20634</name>
    <dbReference type="NCBI Taxonomy" id="1423813"/>
    <lineage>
        <taxon>Bacteria</taxon>
        <taxon>Bacillati</taxon>
        <taxon>Bacillota</taxon>
        <taxon>Bacilli</taxon>
        <taxon>Lactobacillales</taxon>
        <taxon>Lactobacillaceae</taxon>
        <taxon>Paucilactobacillus</taxon>
    </lineage>
</organism>
<dbReference type="GO" id="GO:0035999">
    <property type="term" value="P:tetrahydrofolate interconversion"/>
    <property type="evidence" value="ECO:0007669"/>
    <property type="project" value="TreeGrafter"/>
</dbReference>
<comment type="catalytic activity">
    <reaction evidence="5">
        <text>(6S)-5-formyl-5,6,7,8-tetrahydrofolate + ATP = (6R)-5,10-methenyltetrahydrofolate + ADP + phosphate</text>
        <dbReference type="Rhea" id="RHEA:10488"/>
        <dbReference type="ChEBI" id="CHEBI:30616"/>
        <dbReference type="ChEBI" id="CHEBI:43474"/>
        <dbReference type="ChEBI" id="CHEBI:57455"/>
        <dbReference type="ChEBI" id="CHEBI:57457"/>
        <dbReference type="ChEBI" id="CHEBI:456216"/>
        <dbReference type="EC" id="6.3.3.2"/>
    </reaction>
</comment>
<dbReference type="SUPFAM" id="SSF100950">
    <property type="entry name" value="NagB/RpiA/CoA transferase-like"/>
    <property type="match status" value="1"/>
</dbReference>
<dbReference type="EC" id="6.3.3.2" evidence="5"/>
<dbReference type="PATRIC" id="fig|1423813.3.peg.2361"/>